<keyword evidence="1" id="KW-0732">Signal</keyword>
<comment type="caution">
    <text evidence="2">The sequence shown here is derived from an EMBL/GenBank/DDBJ whole genome shotgun (WGS) entry which is preliminary data.</text>
</comment>
<dbReference type="EMBL" id="MFIZ01000030">
    <property type="protein sequence ID" value="OGG11406.1"/>
    <property type="molecule type" value="Genomic_DNA"/>
</dbReference>
<name>A0A1F5ZFX8_9BACT</name>
<feature type="chain" id="PRO_5009522841" description="HBM domain-containing protein" evidence="1">
    <location>
        <begin position="24"/>
        <end position="267"/>
    </location>
</feature>
<feature type="signal peptide" evidence="1">
    <location>
        <begin position="1"/>
        <end position="23"/>
    </location>
</feature>
<dbReference type="STRING" id="1798370.A2Z00_00555"/>
<organism evidence="2 3">
    <name type="scientific">Candidatus Gottesmanbacteria bacterium RBG_13_45_10</name>
    <dbReference type="NCBI Taxonomy" id="1798370"/>
    <lineage>
        <taxon>Bacteria</taxon>
        <taxon>Candidatus Gottesmaniibacteriota</taxon>
    </lineage>
</organism>
<dbReference type="AlphaFoldDB" id="A0A1F5ZFX8"/>
<evidence type="ECO:0000256" key="1">
    <source>
        <dbReference type="SAM" id="SignalP"/>
    </source>
</evidence>
<sequence>MRRLPIYCFVLLVLLSLAGFIYASSTQAYQDYLYQFDVYRQKYSDFQVAKNSYDKFKTLESQTTALEKTKIMLAQRDQVLRAYLLLLNEELGENQGLNPTTKQTYQTLLNNEVKFLDSHSQLIPAVGSINDAQTVSTQLESHYIILQTSMRQIIIGLSLGNLAILSAKYDTLLQNAKAIILTQGSIFPQDKLNTINRWVLQITDKRSLYQQKINQISSANTQLQINDLQELTRRFDSMTSQVGEAKQYLLEGTSYLGELANALRYQD</sequence>
<evidence type="ECO:0008006" key="4">
    <source>
        <dbReference type="Google" id="ProtNLM"/>
    </source>
</evidence>
<dbReference type="Proteomes" id="UP000177268">
    <property type="component" value="Unassembled WGS sequence"/>
</dbReference>
<proteinExistence type="predicted"/>
<gene>
    <name evidence="2" type="ORF">A2Z00_00555</name>
</gene>
<evidence type="ECO:0000313" key="2">
    <source>
        <dbReference type="EMBL" id="OGG11406.1"/>
    </source>
</evidence>
<evidence type="ECO:0000313" key="3">
    <source>
        <dbReference type="Proteomes" id="UP000177268"/>
    </source>
</evidence>
<protein>
    <recommendedName>
        <fullName evidence="4">HBM domain-containing protein</fullName>
    </recommendedName>
</protein>
<reference evidence="2 3" key="1">
    <citation type="journal article" date="2016" name="Nat. Commun.">
        <title>Thousands of microbial genomes shed light on interconnected biogeochemical processes in an aquifer system.</title>
        <authorList>
            <person name="Anantharaman K."/>
            <person name="Brown C.T."/>
            <person name="Hug L.A."/>
            <person name="Sharon I."/>
            <person name="Castelle C.J."/>
            <person name="Probst A.J."/>
            <person name="Thomas B.C."/>
            <person name="Singh A."/>
            <person name="Wilkins M.J."/>
            <person name="Karaoz U."/>
            <person name="Brodie E.L."/>
            <person name="Williams K.H."/>
            <person name="Hubbard S.S."/>
            <person name="Banfield J.F."/>
        </authorList>
    </citation>
    <scope>NUCLEOTIDE SEQUENCE [LARGE SCALE GENOMIC DNA]</scope>
</reference>
<accession>A0A1F5ZFX8</accession>